<keyword evidence="1" id="KW-0472">Membrane</keyword>
<protein>
    <submittedName>
        <fullName evidence="2">Uncharacterized protein</fullName>
    </submittedName>
</protein>
<dbReference type="EMBL" id="UINC01087083">
    <property type="protein sequence ID" value="SVC36136.1"/>
    <property type="molecule type" value="Genomic_DNA"/>
</dbReference>
<reference evidence="2" key="1">
    <citation type="submission" date="2018-05" db="EMBL/GenBank/DDBJ databases">
        <authorList>
            <person name="Lanie J.A."/>
            <person name="Ng W.-L."/>
            <person name="Kazmierczak K.M."/>
            <person name="Andrzejewski T.M."/>
            <person name="Davidsen T.M."/>
            <person name="Wayne K.J."/>
            <person name="Tettelin H."/>
            <person name="Glass J.I."/>
            <person name="Rusch D."/>
            <person name="Podicherti R."/>
            <person name="Tsui H.-C.T."/>
            <person name="Winkler M.E."/>
        </authorList>
    </citation>
    <scope>NUCLEOTIDE SEQUENCE</scope>
</reference>
<sequence length="82" mass="9391">MTKLMESANWEIVSIMVLLLILGAFSHFWMTRFGKTRWMKAIGALLTLALYWILFGMEHPRILLLVGLLACLQVARPTIKNS</sequence>
<name>A0A382LHR0_9ZZZZ</name>
<feature type="transmembrane region" description="Helical" evidence="1">
    <location>
        <begin position="12"/>
        <end position="31"/>
    </location>
</feature>
<feature type="transmembrane region" description="Helical" evidence="1">
    <location>
        <begin position="38"/>
        <end position="55"/>
    </location>
</feature>
<evidence type="ECO:0000256" key="1">
    <source>
        <dbReference type="SAM" id="Phobius"/>
    </source>
</evidence>
<gene>
    <name evidence="2" type="ORF">METZ01_LOCUS288990</name>
</gene>
<organism evidence="2">
    <name type="scientific">marine metagenome</name>
    <dbReference type="NCBI Taxonomy" id="408172"/>
    <lineage>
        <taxon>unclassified sequences</taxon>
        <taxon>metagenomes</taxon>
        <taxon>ecological metagenomes</taxon>
    </lineage>
</organism>
<keyword evidence="1" id="KW-0812">Transmembrane</keyword>
<dbReference type="AlphaFoldDB" id="A0A382LHR0"/>
<accession>A0A382LHR0</accession>
<keyword evidence="1" id="KW-1133">Transmembrane helix</keyword>
<evidence type="ECO:0000313" key="2">
    <source>
        <dbReference type="EMBL" id="SVC36136.1"/>
    </source>
</evidence>
<proteinExistence type="predicted"/>